<reference evidence="2" key="1">
    <citation type="submission" date="2024-07" db="EMBL/GenBank/DDBJ databases">
        <title>Two chromosome-level genome assemblies of Korean endemic species Abeliophyllum distichum and Forsythia ovata (Oleaceae).</title>
        <authorList>
            <person name="Jang H."/>
        </authorList>
    </citation>
    <scope>NUCLEOTIDE SEQUENCE [LARGE SCALE GENOMIC DNA]</scope>
</reference>
<dbReference type="Proteomes" id="UP001604336">
    <property type="component" value="Unassembled WGS sequence"/>
</dbReference>
<gene>
    <name evidence="1" type="ORF">Adt_10538</name>
</gene>
<evidence type="ECO:0000313" key="2">
    <source>
        <dbReference type="Proteomes" id="UP001604336"/>
    </source>
</evidence>
<protein>
    <recommendedName>
        <fullName evidence="3">Transposase</fullName>
    </recommendedName>
</protein>
<evidence type="ECO:0008006" key="3">
    <source>
        <dbReference type="Google" id="ProtNLM"/>
    </source>
</evidence>
<dbReference type="InterPro" id="IPR004252">
    <property type="entry name" value="Probable_transposase_24"/>
</dbReference>
<dbReference type="EMBL" id="JBFOLK010000003">
    <property type="protein sequence ID" value="KAL2525484.1"/>
    <property type="molecule type" value="Genomic_DNA"/>
</dbReference>
<keyword evidence="2" id="KW-1185">Reference proteome</keyword>
<evidence type="ECO:0000313" key="1">
    <source>
        <dbReference type="EMBL" id="KAL2525484.1"/>
    </source>
</evidence>
<accession>A0ABD1UKC7</accession>
<dbReference type="AlphaFoldDB" id="A0ABD1UKC7"/>
<organism evidence="1 2">
    <name type="scientific">Abeliophyllum distichum</name>
    <dbReference type="NCBI Taxonomy" id="126358"/>
    <lineage>
        <taxon>Eukaryota</taxon>
        <taxon>Viridiplantae</taxon>
        <taxon>Streptophyta</taxon>
        <taxon>Embryophyta</taxon>
        <taxon>Tracheophyta</taxon>
        <taxon>Spermatophyta</taxon>
        <taxon>Magnoliopsida</taxon>
        <taxon>eudicotyledons</taxon>
        <taxon>Gunneridae</taxon>
        <taxon>Pentapetalae</taxon>
        <taxon>asterids</taxon>
        <taxon>lamiids</taxon>
        <taxon>Lamiales</taxon>
        <taxon>Oleaceae</taxon>
        <taxon>Forsythieae</taxon>
        <taxon>Abeliophyllum</taxon>
    </lineage>
</organism>
<name>A0ABD1UKC7_9LAMI</name>
<sequence>MRVCAPPKLQSISRVINLEKVWQANGKMSLPIAFDNVERTMQHIENNAKYFTRLVGNQVRFTVPPCYPLWTESYFDLQGDRSPDEYRAVCAAVDRLATNCYRDYKLKAHNHLKAHGPSRPYGEMSAEDLQKCIDFFTSPTFMERSTKNKVNRGKAKYPSVQGSKNFSVTRYDERDPETQQWLGIIDSSWTFHTFRDGNWVNPQAAGDYDKLVELRETQHTQVASSGAPLDERTIVKEVLGERRGHVRGVRRVPGFEGHLSLPRFDCCIKGPTRNFPSVL</sequence>
<comment type="caution">
    <text evidence="1">The sequence shown here is derived from an EMBL/GenBank/DDBJ whole genome shotgun (WGS) entry which is preliminary data.</text>
</comment>
<proteinExistence type="predicted"/>
<dbReference type="Pfam" id="PF03004">
    <property type="entry name" value="Transposase_24"/>
    <property type="match status" value="1"/>
</dbReference>